<proteinExistence type="predicted"/>
<accession>A0ABV6BE77</accession>
<comment type="caution">
    <text evidence="1">The sequence shown here is derived from an EMBL/GenBank/DDBJ whole genome shotgun (WGS) entry which is preliminary data.</text>
</comment>
<evidence type="ECO:0000313" key="2">
    <source>
        <dbReference type="Proteomes" id="UP001589813"/>
    </source>
</evidence>
<protein>
    <recommendedName>
        <fullName evidence="3">Wadjet protein JetD C-terminal domain-containing protein</fullName>
    </recommendedName>
</protein>
<organism evidence="1 2">
    <name type="scientific">Rheinheimera tilapiae</name>
    <dbReference type="NCBI Taxonomy" id="875043"/>
    <lineage>
        <taxon>Bacteria</taxon>
        <taxon>Pseudomonadati</taxon>
        <taxon>Pseudomonadota</taxon>
        <taxon>Gammaproteobacteria</taxon>
        <taxon>Chromatiales</taxon>
        <taxon>Chromatiaceae</taxon>
        <taxon>Rheinheimera</taxon>
    </lineage>
</organism>
<name>A0ABV6BE77_9GAMM</name>
<dbReference type="RefSeq" id="WP_377244578.1">
    <property type="nucleotide sequence ID" value="NZ_JBHLXP010000003.1"/>
</dbReference>
<keyword evidence="2" id="KW-1185">Reference proteome</keyword>
<dbReference type="Proteomes" id="UP001589813">
    <property type="component" value="Unassembled WGS sequence"/>
</dbReference>
<sequence>MLLKYLQNVQQGKAVNYQKLLALLPPAYYQRRTELFKVKASGAGKWQVSIADTALFQALLQSAGAPADRVTASLQGDSHRVQTSHCYLLLYHEACASPRPDLVLAAGSAAGDGLAQLSLGFAPKPTLLLIENEENFFRYPQVLALCSRMLAQSFALTNCDVALAAGSRIGSALLSPLLEQYQQIYCAFDFDSAGLEVFDHLRKRYGSKVQFVVAPDLTSWLDGFRAEPKNQAQLQRAVELADQHQLYGLAQAFLQRKRFLEQEVLLAEQ</sequence>
<gene>
    <name evidence="1" type="ORF">ACFFJP_12905</name>
</gene>
<evidence type="ECO:0008006" key="3">
    <source>
        <dbReference type="Google" id="ProtNLM"/>
    </source>
</evidence>
<reference evidence="1 2" key="1">
    <citation type="submission" date="2024-09" db="EMBL/GenBank/DDBJ databases">
        <authorList>
            <person name="Sun Q."/>
            <person name="Mori K."/>
        </authorList>
    </citation>
    <scope>NUCLEOTIDE SEQUENCE [LARGE SCALE GENOMIC DNA]</scope>
    <source>
        <strain evidence="1 2">KCTC 23315</strain>
    </source>
</reference>
<dbReference type="EMBL" id="JBHLXP010000003">
    <property type="protein sequence ID" value="MFC0049188.1"/>
    <property type="molecule type" value="Genomic_DNA"/>
</dbReference>
<evidence type="ECO:0000313" key="1">
    <source>
        <dbReference type="EMBL" id="MFC0049188.1"/>
    </source>
</evidence>